<dbReference type="RefSeq" id="WP_313981512.1">
    <property type="nucleotide sequence ID" value="NZ_JASJOS010000007.1"/>
</dbReference>
<protein>
    <recommendedName>
        <fullName evidence="2">UPF0102 protein QNI16_18065</fullName>
    </recommendedName>
</protein>
<dbReference type="NCBIfam" id="NF009150">
    <property type="entry name" value="PRK12497.1-3"/>
    <property type="match status" value="1"/>
</dbReference>
<gene>
    <name evidence="3" type="ORF">QNI16_18065</name>
</gene>
<dbReference type="PANTHER" id="PTHR34039:SF1">
    <property type="entry name" value="UPF0102 PROTEIN YRAN"/>
    <property type="match status" value="1"/>
</dbReference>
<dbReference type="InterPro" id="IPR011335">
    <property type="entry name" value="Restrct_endonuc-II-like"/>
</dbReference>
<evidence type="ECO:0000256" key="1">
    <source>
        <dbReference type="ARBA" id="ARBA00006738"/>
    </source>
</evidence>
<dbReference type="InterPro" id="IPR003509">
    <property type="entry name" value="UPF0102_YraN-like"/>
</dbReference>
<accession>A0AAE3U7H0</accession>
<comment type="similarity">
    <text evidence="1 2">Belongs to the UPF0102 family.</text>
</comment>
<dbReference type="Pfam" id="PF02021">
    <property type="entry name" value="UPF0102"/>
    <property type="match status" value="1"/>
</dbReference>
<dbReference type="InterPro" id="IPR011856">
    <property type="entry name" value="tRNA_endonuc-like_dom_sf"/>
</dbReference>
<sequence>MKYSKTKQTGNRGEDQAAEWLQSKGFEIVTRNFRYKRAEIDLIVRKDSCLIFVEVKTRSGTEFGEPETFVSSTQRKQIHAAAAEYIDSINWQRDIRFDIIAITLGNTTELFHIEDAFY</sequence>
<dbReference type="Proteomes" id="UP001241110">
    <property type="component" value="Unassembled WGS sequence"/>
</dbReference>
<reference evidence="3" key="1">
    <citation type="submission" date="2023-05" db="EMBL/GenBank/DDBJ databases">
        <authorList>
            <person name="Zhang X."/>
        </authorList>
    </citation>
    <scope>NUCLEOTIDE SEQUENCE</scope>
    <source>
        <strain evidence="3">YF14B1</strain>
    </source>
</reference>
<organism evidence="3 4">
    <name type="scientific">Xanthocytophaga flava</name>
    <dbReference type="NCBI Taxonomy" id="3048013"/>
    <lineage>
        <taxon>Bacteria</taxon>
        <taxon>Pseudomonadati</taxon>
        <taxon>Bacteroidota</taxon>
        <taxon>Cytophagia</taxon>
        <taxon>Cytophagales</taxon>
        <taxon>Rhodocytophagaceae</taxon>
        <taxon>Xanthocytophaga</taxon>
    </lineage>
</organism>
<dbReference type="EMBL" id="JASJOS010000007">
    <property type="protein sequence ID" value="MDJ1482416.1"/>
    <property type="molecule type" value="Genomic_DNA"/>
</dbReference>
<dbReference type="GO" id="GO:0003676">
    <property type="term" value="F:nucleic acid binding"/>
    <property type="evidence" value="ECO:0007669"/>
    <property type="project" value="InterPro"/>
</dbReference>
<dbReference type="NCBIfam" id="TIGR00252">
    <property type="entry name" value="YraN family protein"/>
    <property type="match status" value="1"/>
</dbReference>
<name>A0AAE3U7H0_9BACT</name>
<dbReference type="CDD" id="cd20736">
    <property type="entry name" value="PoNe_Nuclease"/>
    <property type="match status" value="1"/>
</dbReference>
<evidence type="ECO:0000313" key="4">
    <source>
        <dbReference type="Proteomes" id="UP001241110"/>
    </source>
</evidence>
<comment type="caution">
    <text evidence="3">The sequence shown here is derived from an EMBL/GenBank/DDBJ whole genome shotgun (WGS) entry which is preliminary data.</text>
</comment>
<dbReference type="HAMAP" id="MF_00048">
    <property type="entry name" value="UPF0102"/>
    <property type="match status" value="1"/>
</dbReference>
<dbReference type="Gene3D" id="3.40.1350.10">
    <property type="match status" value="1"/>
</dbReference>
<dbReference type="AlphaFoldDB" id="A0AAE3U7H0"/>
<dbReference type="PANTHER" id="PTHR34039">
    <property type="entry name" value="UPF0102 PROTEIN YRAN"/>
    <property type="match status" value="1"/>
</dbReference>
<evidence type="ECO:0000313" key="3">
    <source>
        <dbReference type="EMBL" id="MDJ1482416.1"/>
    </source>
</evidence>
<dbReference type="SUPFAM" id="SSF52980">
    <property type="entry name" value="Restriction endonuclease-like"/>
    <property type="match status" value="1"/>
</dbReference>
<evidence type="ECO:0000256" key="2">
    <source>
        <dbReference type="HAMAP-Rule" id="MF_00048"/>
    </source>
</evidence>
<proteinExistence type="inferred from homology"/>